<feature type="compositionally biased region" description="Basic and acidic residues" evidence="15">
    <location>
        <begin position="3763"/>
        <end position="3776"/>
    </location>
</feature>
<evidence type="ECO:0000259" key="19">
    <source>
        <dbReference type="Pfam" id="PF12774"/>
    </source>
</evidence>
<dbReference type="Gene3D" id="1.20.58.1120">
    <property type="match status" value="1"/>
</dbReference>
<dbReference type="Gene3D" id="1.10.8.720">
    <property type="entry name" value="Region D6 of dynein motor"/>
    <property type="match status" value="1"/>
</dbReference>
<feature type="domain" description="Dynein heavy chain AAA 5 extension" evidence="22">
    <location>
        <begin position="2764"/>
        <end position="2876"/>
    </location>
</feature>
<dbReference type="GO" id="GO:0045505">
    <property type="term" value="F:dynein intermediate chain binding"/>
    <property type="evidence" value="ECO:0007669"/>
    <property type="project" value="InterPro"/>
</dbReference>
<evidence type="ECO:0000256" key="2">
    <source>
        <dbReference type="ARBA" id="ARBA00008887"/>
    </source>
</evidence>
<dbReference type="Pfam" id="PF18198">
    <property type="entry name" value="AAA_lid_11"/>
    <property type="match status" value="1"/>
</dbReference>
<dbReference type="InterPro" id="IPR042222">
    <property type="entry name" value="Dynein_2_N"/>
</dbReference>
<feature type="compositionally biased region" description="Polar residues" evidence="15">
    <location>
        <begin position="487"/>
        <end position="502"/>
    </location>
</feature>
<evidence type="ECO:0000259" key="24">
    <source>
        <dbReference type="Pfam" id="PF18198"/>
    </source>
</evidence>
<feature type="region of interest" description="Disordered" evidence="15">
    <location>
        <begin position="609"/>
        <end position="636"/>
    </location>
</feature>
<evidence type="ECO:0000259" key="26">
    <source>
        <dbReference type="Pfam" id="PF25007"/>
    </source>
</evidence>
<keyword evidence="11" id="KW-0505">Motor protein</keyword>
<dbReference type="InterPro" id="IPR004273">
    <property type="entry name" value="Dynein_heavy_D6_P-loop"/>
</dbReference>
<feature type="domain" description="Dynein axonemal heavy chain 2/5/8 coiled-coil" evidence="26">
    <location>
        <begin position="1380"/>
        <end position="1496"/>
    </location>
</feature>
<dbReference type="InterPro" id="IPR041466">
    <property type="entry name" value="Dynein_AAA5_ext"/>
</dbReference>
<keyword evidence="9 14" id="KW-0175">Coiled coil</keyword>
<dbReference type="Pfam" id="PF08393">
    <property type="entry name" value="DHC_N2"/>
    <property type="match status" value="1"/>
</dbReference>
<evidence type="ECO:0000259" key="21">
    <source>
        <dbReference type="Pfam" id="PF12781"/>
    </source>
</evidence>
<feature type="compositionally biased region" description="Polar residues" evidence="15">
    <location>
        <begin position="1187"/>
        <end position="1196"/>
    </location>
</feature>
<dbReference type="Gene3D" id="1.10.287.2620">
    <property type="match status" value="1"/>
</dbReference>
<dbReference type="GO" id="GO:0005930">
    <property type="term" value="C:axoneme"/>
    <property type="evidence" value="ECO:0007669"/>
    <property type="project" value="UniProtKB-SubCell"/>
</dbReference>
<dbReference type="EMBL" id="JBAMIC010000004">
    <property type="protein sequence ID" value="KAK7107982.1"/>
    <property type="molecule type" value="Genomic_DNA"/>
</dbReference>
<dbReference type="Proteomes" id="UP001374579">
    <property type="component" value="Unassembled WGS sequence"/>
</dbReference>
<proteinExistence type="inferred from homology"/>
<dbReference type="GO" id="GO:0005874">
    <property type="term" value="C:microtubule"/>
    <property type="evidence" value="ECO:0007669"/>
    <property type="project" value="UniProtKB-KW"/>
</dbReference>
<dbReference type="FunFam" id="1.20.140.100:FF:000003">
    <property type="entry name" value="Dynein, axonemal, heavy chain 5"/>
    <property type="match status" value="1"/>
</dbReference>
<evidence type="ECO:0000256" key="14">
    <source>
        <dbReference type="SAM" id="Coils"/>
    </source>
</evidence>
<dbReference type="InterPro" id="IPR043160">
    <property type="entry name" value="Dynein_C_barrel"/>
</dbReference>
<dbReference type="InterPro" id="IPR041589">
    <property type="entry name" value="DNAH3_AAA_lid_1"/>
</dbReference>
<comment type="subcellular location">
    <subcellularLocation>
        <location evidence="1">Cytoplasm</location>
        <location evidence="1">Cytoskeleton</location>
        <location evidence="1">Cilium axoneme</location>
    </subcellularLocation>
</comment>
<feature type="compositionally biased region" description="Basic and acidic residues" evidence="15">
    <location>
        <begin position="2433"/>
        <end position="2449"/>
    </location>
</feature>
<organism evidence="27 28">
    <name type="scientific">Littorina saxatilis</name>
    <dbReference type="NCBI Taxonomy" id="31220"/>
    <lineage>
        <taxon>Eukaryota</taxon>
        <taxon>Metazoa</taxon>
        <taxon>Spiralia</taxon>
        <taxon>Lophotrochozoa</taxon>
        <taxon>Mollusca</taxon>
        <taxon>Gastropoda</taxon>
        <taxon>Caenogastropoda</taxon>
        <taxon>Littorinimorpha</taxon>
        <taxon>Littorinoidea</taxon>
        <taxon>Littorinidae</taxon>
        <taxon>Littorina</taxon>
    </lineage>
</organism>
<dbReference type="Gene3D" id="1.10.8.710">
    <property type="match status" value="1"/>
</dbReference>
<feature type="coiled-coil region" evidence="14">
    <location>
        <begin position="4264"/>
        <end position="4336"/>
    </location>
</feature>
<feature type="compositionally biased region" description="Acidic residues" evidence="15">
    <location>
        <begin position="618"/>
        <end position="628"/>
    </location>
</feature>
<evidence type="ECO:0000259" key="23">
    <source>
        <dbReference type="Pfam" id="PF17857"/>
    </source>
</evidence>
<evidence type="ECO:0000256" key="4">
    <source>
        <dbReference type="ARBA" id="ARBA00022701"/>
    </source>
</evidence>
<dbReference type="Gene3D" id="3.20.180.20">
    <property type="entry name" value="Dynein heavy chain, N-terminal domain 2"/>
    <property type="match status" value="1"/>
</dbReference>
<feature type="domain" description="Dynein heavy chain region D6 P-loop" evidence="16">
    <location>
        <begin position="4583"/>
        <end position="4700"/>
    </location>
</feature>
<evidence type="ECO:0000259" key="20">
    <source>
        <dbReference type="Pfam" id="PF12780"/>
    </source>
</evidence>
<feature type="domain" description="Dynein heavy chain linker" evidence="18">
    <location>
        <begin position="1567"/>
        <end position="1927"/>
    </location>
</feature>
<dbReference type="GO" id="GO:0051959">
    <property type="term" value="F:dynein light intermediate chain binding"/>
    <property type="evidence" value="ECO:0007669"/>
    <property type="project" value="InterPro"/>
</dbReference>
<evidence type="ECO:0000313" key="27">
    <source>
        <dbReference type="EMBL" id="KAK7107982.1"/>
    </source>
</evidence>
<dbReference type="Pfam" id="PF17852">
    <property type="entry name" value="Dynein_AAA_lid"/>
    <property type="match status" value="1"/>
</dbReference>
<keyword evidence="7" id="KW-0067">ATP-binding</keyword>
<feature type="compositionally biased region" description="Polar residues" evidence="15">
    <location>
        <begin position="1149"/>
        <end position="1160"/>
    </location>
</feature>
<dbReference type="InterPro" id="IPR041658">
    <property type="entry name" value="AAA_lid_11"/>
</dbReference>
<evidence type="ECO:0000256" key="5">
    <source>
        <dbReference type="ARBA" id="ARBA00022737"/>
    </source>
</evidence>
<dbReference type="Gene3D" id="3.40.50.300">
    <property type="entry name" value="P-loop containing nucleotide triphosphate hydrolases"/>
    <property type="match status" value="5"/>
</dbReference>
<keyword evidence="3" id="KW-0963">Cytoplasm</keyword>
<comment type="similarity">
    <text evidence="2">Belongs to the dynein heavy chain family.</text>
</comment>
<dbReference type="Gene3D" id="1.10.8.1220">
    <property type="match status" value="1"/>
</dbReference>
<name>A0AAN9BM08_9CAEN</name>
<dbReference type="InterPro" id="IPR027417">
    <property type="entry name" value="P-loop_NTPase"/>
</dbReference>
<reference evidence="27 28" key="1">
    <citation type="submission" date="2024-02" db="EMBL/GenBank/DDBJ databases">
        <title>Chromosome-scale genome assembly of the rough periwinkle Littorina saxatilis.</title>
        <authorList>
            <person name="De Jode A."/>
            <person name="Faria R."/>
            <person name="Formenti G."/>
            <person name="Sims Y."/>
            <person name="Smith T.P."/>
            <person name="Tracey A."/>
            <person name="Wood J.M.D."/>
            <person name="Zagrodzka Z.B."/>
            <person name="Johannesson K."/>
            <person name="Butlin R.K."/>
            <person name="Leder E.H."/>
        </authorList>
    </citation>
    <scope>NUCLEOTIDE SEQUENCE [LARGE SCALE GENOMIC DNA]</scope>
    <source>
        <strain evidence="27">Snail1</strain>
        <tissue evidence="27">Muscle</tissue>
    </source>
</reference>
<dbReference type="InterPro" id="IPR013602">
    <property type="entry name" value="Dynein_heavy_linker"/>
</dbReference>
<evidence type="ECO:0000259" key="25">
    <source>
        <dbReference type="Pfam" id="PF18199"/>
    </source>
</evidence>
<evidence type="ECO:0000259" key="16">
    <source>
        <dbReference type="Pfam" id="PF03028"/>
    </source>
</evidence>
<feature type="compositionally biased region" description="Low complexity" evidence="15">
    <location>
        <begin position="3777"/>
        <end position="3788"/>
    </location>
</feature>
<feature type="domain" description="Dynein heavy chain 3 AAA+ lid" evidence="23">
    <location>
        <begin position="3121"/>
        <end position="3186"/>
    </location>
</feature>
<feature type="region of interest" description="Disordered" evidence="15">
    <location>
        <begin position="1929"/>
        <end position="1974"/>
    </location>
</feature>
<comment type="caution">
    <text evidence="27">The sequence shown here is derived from an EMBL/GenBank/DDBJ whole genome shotgun (WGS) entry which is preliminary data.</text>
</comment>
<protein>
    <recommendedName>
        <fullName evidence="29">Dynein heavy chain</fullName>
    </recommendedName>
</protein>
<dbReference type="InterPro" id="IPR013594">
    <property type="entry name" value="Dynein_heavy_tail"/>
</dbReference>
<keyword evidence="13" id="KW-0966">Cell projection</keyword>
<feature type="domain" description="Dynein heavy chain tail" evidence="17">
    <location>
        <begin position="201"/>
        <end position="379"/>
    </location>
</feature>
<feature type="compositionally biased region" description="Basic and acidic residues" evidence="15">
    <location>
        <begin position="3933"/>
        <end position="3954"/>
    </location>
</feature>
<dbReference type="GO" id="GO:0008569">
    <property type="term" value="F:minus-end-directed microtubule motor activity"/>
    <property type="evidence" value="ECO:0007669"/>
    <property type="project" value="InterPro"/>
</dbReference>
<dbReference type="Gene3D" id="3.10.490.20">
    <property type="match status" value="1"/>
</dbReference>
<feature type="region of interest" description="Disordered" evidence="15">
    <location>
        <begin position="3933"/>
        <end position="3973"/>
    </location>
</feature>
<dbReference type="InterPro" id="IPR024317">
    <property type="entry name" value="Dynein_heavy_chain_D4_dom"/>
</dbReference>
<dbReference type="Gene3D" id="1.20.920.30">
    <property type="match status" value="1"/>
</dbReference>
<dbReference type="Pfam" id="PF12774">
    <property type="entry name" value="AAA_6"/>
    <property type="match status" value="2"/>
</dbReference>
<gene>
    <name evidence="27" type="ORF">V1264_015791</name>
</gene>
<evidence type="ECO:0000256" key="11">
    <source>
        <dbReference type="ARBA" id="ARBA00023175"/>
    </source>
</evidence>
<evidence type="ECO:0000259" key="22">
    <source>
        <dbReference type="Pfam" id="PF17852"/>
    </source>
</evidence>
<dbReference type="PANTHER" id="PTHR46961:SF15">
    <property type="entry name" value="AAA+ ATPASE DOMAIN-CONTAINING PROTEIN"/>
    <property type="match status" value="1"/>
</dbReference>
<evidence type="ECO:0000256" key="6">
    <source>
        <dbReference type="ARBA" id="ARBA00022741"/>
    </source>
</evidence>
<dbReference type="InterPro" id="IPR035699">
    <property type="entry name" value="AAA_6"/>
</dbReference>
<evidence type="ECO:0000256" key="7">
    <source>
        <dbReference type="ARBA" id="ARBA00022840"/>
    </source>
</evidence>
<keyword evidence="4" id="KW-0493">Microtubule</keyword>
<feature type="domain" description="Dynein heavy chain ATP-binding dynein motor region" evidence="21">
    <location>
        <begin position="4103"/>
        <end position="4324"/>
    </location>
</feature>
<feature type="domain" description="Dynein heavy chain hydrolytic ATP-binding dynein motor region" evidence="19">
    <location>
        <begin position="2202"/>
        <end position="2435"/>
    </location>
</feature>
<dbReference type="Pfam" id="PF17857">
    <property type="entry name" value="AAA_lid_1"/>
    <property type="match status" value="1"/>
</dbReference>
<dbReference type="Pfam" id="PF03028">
    <property type="entry name" value="Dynein_heavy"/>
    <property type="match status" value="1"/>
</dbReference>
<dbReference type="GO" id="GO:0005524">
    <property type="term" value="F:ATP binding"/>
    <property type="evidence" value="ECO:0007669"/>
    <property type="project" value="UniProtKB-KW"/>
</dbReference>
<evidence type="ECO:0000256" key="13">
    <source>
        <dbReference type="ARBA" id="ARBA00023273"/>
    </source>
</evidence>
<evidence type="ECO:0000256" key="9">
    <source>
        <dbReference type="ARBA" id="ARBA00023054"/>
    </source>
</evidence>
<feature type="compositionally biased region" description="Polar residues" evidence="15">
    <location>
        <begin position="2450"/>
        <end position="2461"/>
    </location>
</feature>
<evidence type="ECO:0000256" key="10">
    <source>
        <dbReference type="ARBA" id="ARBA00023069"/>
    </source>
</evidence>
<dbReference type="InterPro" id="IPR043157">
    <property type="entry name" value="Dynein_AAA1S"/>
</dbReference>
<evidence type="ECO:0000256" key="15">
    <source>
        <dbReference type="SAM" id="MobiDB-lite"/>
    </source>
</evidence>
<dbReference type="InterPro" id="IPR035706">
    <property type="entry name" value="AAA_9"/>
</dbReference>
<evidence type="ECO:0000256" key="12">
    <source>
        <dbReference type="ARBA" id="ARBA00023212"/>
    </source>
</evidence>
<feature type="domain" description="Dynein heavy chain tail" evidence="17">
    <location>
        <begin position="516"/>
        <end position="980"/>
    </location>
</feature>
<feature type="domain" description="Dynein heavy chain hydrolytic ATP-binding dynein motor region" evidence="19">
    <location>
        <begin position="2492"/>
        <end position="2593"/>
    </location>
</feature>
<dbReference type="SUPFAM" id="SSF52540">
    <property type="entry name" value="P-loop containing nucleoside triphosphate hydrolases"/>
    <property type="match status" value="2"/>
</dbReference>
<feature type="domain" description="Dynein heavy chain AAA module D4" evidence="20">
    <location>
        <begin position="3257"/>
        <end position="3483"/>
    </location>
</feature>
<dbReference type="PANTHER" id="PTHR46961">
    <property type="entry name" value="DYNEIN HEAVY CHAIN 1, AXONEMAL-LIKE PROTEIN"/>
    <property type="match status" value="1"/>
</dbReference>
<evidence type="ECO:0000259" key="17">
    <source>
        <dbReference type="Pfam" id="PF08385"/>
    </source>
</evidence>
<feature type="domain" description="Dynein heavy chain AAA lid" evidence="24">
    <location>
        <begin position="4734"/>
        <end position="4892"/>
    </location>
</feature>
<keyword evidence="5" id="KW-0677">Repeat</keyword>
<dbReference type="Gene3D" id="1.20.1270.280">
    <property type="match status" value="1"/>
</dbReference>
<dbReference type="InterPro" id="IPR042219">
    <property type="entry name" value="AAA_lid_11_sf"/>
</dbReference>
<feature type="coiled-coil region" evidence="14">
    <location>
        <begin position="3682"/>
        <end position="3716"/>
    </location>
</feature>
<keyword evidence="28" id="KW-1185">Reference proteome</keyword>
<evidence type="ECO:0008006" key="29">
    <source>
        <dbReference type="Google" id="ProtNLM"/>
    </source>
</evidence>
<feature type="region of interest" description="Disordered" evidence="15">
    <location>
        <begin position="2425"/>
        <end position="2461"/>
    </location>
</feature>
<feature type="region of interest" description="Disordered" evidence="15">
    <location>
        <begin position="3762"/>
        <end position="3797"/>
    </location>
</feature>
<dbReference type="Pfam" id="PF12775">
    <property type="entry name" value="AAA_7"/>
    <property type="match status" value="1"/>
</dbReference>
<dbReference type="FunFam" id="1.10.8.720:FF:000015">
    <property type="entry name" value="Dynein heavy chain 5, axonemal"/>
    <property type="match status" value="1"/>
</dbReference>
<dbReference type="InterPro" id="IPR041228">
    <property type="entry name" value="Dynein_C"/>
</dbReference>
<dbReference type="InterPro" id="IPR026983">
    <property type="entry name" value="DHC"/>
</dbReference>
<dbReference type="Pfam" id="PF08385">
    <property type="entry name" value="DHC_N1"/>
    <property type="match status" value="2"/>
</dbReference>
<evidence type="ECO:0000256" key="8">
    <source>
        <dbReference type="ARBA" id="ARBA00023017"/>
    </source>
</evidence>
<dbReference type="Pfam" id="PF12780">
    <property type="entry name" value="AAA_8"/>
    <property type="match status" value="1"/>
</dbReference>
<dbReference type="Pfam" id="PF18199">
    <property type="entry name" value="Dynein_C"/>
    <property type="match status" value="1"/>
</dbReference>
<evidence type="ECO:0000259" key="18">
    <source>
        <dbReference type="Pfam" id="PF08393"/>
    </source>
</evidence>
<dbReference type="Pfam" id="PF25007">
    <property type="entry name" value="DYH2-5-8_CC"/>
    <property type="match status" value="1"/>
</dbReference>
<dbReference type="GO" id="GO:0030286">
    <property type="term" value="C:dynein complex"/>
    <property type="evidence" value="ECO:0007669"/>
    <property type="project" value="UniProtKB-KW"/>
</dbReference>
<dbReference type="InterPro" id="IPR042228">
    <property type="entry name" value="Dynein_linker_3"/>
</dbReference>
<sequence>MDERHWWVAGKIQESFKIGGYDNPTLLEDFMCEESTLNKVNKFLRAGGPCRLFFYCQIPESGVISTRELHVTGNLAMLKDVDLDKVTVLYLLRNRTDKDVDPNHMERDIFCGELKHNTIEALSSLLSDVYIPIVRAQNDWGHCNDEGQTHLMHSMDKFVIALNETAASMRHSRQWMLRQPENIVLNDFKQQRAAALDPQLISHYEELVTEWINTIEAIVNDTADERFMDPNAGPLSELERWRRRQRLLTSVTEQLKGKECKAVIAVLIQAKSRLLKKWKATDAALTDGLNDTKDKVKYLESLKRHFDQLYHDATPHSIINNAIPGLTNSMKQMDAISRYYARTGFLGIILTKVTNQLVMACKDHIKGCTINIIEDRDLLWDCVAQEAMMRDPATVADPQHKLLKSQVESKLKQSSRAGKAKESKDIGVAEDGLFNRLRACLMLQGFYREALRSLRDSLGGSQTLSHYSSVSSFAQAMQPGQKARSMTGASNSSRVTAVTSPSKRGDAAGHGVPITDEDAIMAHMDVFCGRIRQLLEVINTMAQYNKLTKSLIGIPRPRKEDMVIDDGSDQDEYAKYRKPKDIDLMDDDEDDPIVTVTNPSPDRTLRAIAEEDSKDVDTDGVESLEDKEEASPAHRQGDEVYEVLAVKLGLTEDHLQLLRKYYPIEEEEEGPNLTTIVEQHVHHMNNCMRSNVTTKTMLDVESKDKARFEHHYTAFRDIVQELEAFLAAYLHAIFVRKMKTQHGLDAITKYGPIQTRHGIRSTIAEKYVEIFNWYEADLEEVQQIYERHKENPQTVRNAPPVAGAIYWSRQLLKRIEDPMKIFRDNKAITQLTDFGRIVRIYNRLATALVTFESLWFTQWKNRIEQARAGLRATLFVHNPETREVVVNADERVLELIHEAKWLTRLDIAIPDSAQSVLEQEGRFKKYRAHLELVLSDYRQVCKQVPPALQQLFQPHIDHVQQQLQPGLSTLAWNSMNIDAFLHQIHTATDKLKRLGEQVKMLMETKVSGMIHTISNFSLYDFELAFSKTWPPEEFREMMMENVEERSEQLKDYVSTVLEGLQSVANLLTIRKADTAKMSKEKKMTMIVDDDEKERERNLAKREEELVMELIGHYKDQVYEAVLSCTSRSLAALSEAAGCQGEVVRALSPFSPQNDGANSYNDGMMDSLASSPTPRGGSRLDSARSHLMSAQSDRPVSNVSNLSDATWSLETKPLEPTYLQFEIQIKFSIPNIIVEPTLDVCQKVIVDVANAILEATSEIVWLTKDGEESFFIRVSSDGNVQELQSQLSCVIEELSGFVSRHLFHFSYYNFLWKDDMHGNFNEFIVADPGALAIKREVEHYLYIEKKVLGIPSMLPVGPVCLQSDPIKDALHGFAMAWKTTFASVLHEEAKKKLDAAVAYRTNVEGRLEQHVATLDQLNSALHLLEELRDMENKIDDVYLPIETMYDKLREFELRLPREEVELVDQLREQWTQLLELAEKVREVLLKERRGAFEQELDKQVKTFVVEVIQFRNAFDAQGPAVPGIQPAEAVSRLQDFQMRYQIYDTKRKTLDSVSKLFGIPCKPFPELDRTGEELDLLSQLYGLFQKFIRFDNRFRDTLWAEVDLESSSREVESYWDECLALPSKLKDWDAYNDLKTKLQTYLEVFPLLQNLASKEIRNRHWLRVMQVTNSSFQLEANVFKLCHLLDIGLIKHKTEIEEICRGASQELELEIKMRVTEEEWTEQVLNFEHYKRRGPMYLDKAFTQRLLEQLEDAEALLAVMLTSKYIGPLRDEAASWAEKLKEVAEVLELWLEVQDHWQYLEAVFSNSVAVRELPQEAKRFARIDKGWTKMMKRAFDTRNVLQCCYGGEVPKAVVLRHIHEELEICFKSLVGYLDNKRRAFPRFYFLSDPILLALLSRPSDLESVRPHLRSIFMQLHDVKLEKAHEDILDDSSSDDIRDVPNARCSRTPAGLSPGDRGRTSSGMSSGMQPRSTTPPKIDKRLHQHFSMNPALLQAGPSMLPSEGLVDDVLAMDASTVMSSDGEVLPLLEKVRLADGVEVWLGKLRDSVGHTLKELNANVVNDCNNGIAMEEWAYKYPSQVCRLGMLYHWTRECEQGIGEVRYDRKALQSLLKKYTTNTGRLSSVLARGSWRTLDEPMLPFHKARLECMITQSMYLRDVLDSMGSRKLREVTDFEWRRSVRCYMHPSEEKPPEPMIWILDTAHHYGTEFYGTDCGVALTPITERCFLTMSMALNQCLGACITGPVGVGKTETIRGLGNIFGNFLGVFQCSEVFSPVNIGKICQGMSMDGCWGCFDEGQSLSRSAMSVLMDHVQSIILACRSKQSFMVLVDGTEVPLKKTVGLFMTSDPMHNFPGSNLPNDVSGSFRTISLIKPDVSQILKAKCSSLGFRAANVLAMRLKVLSELVKDQLPQEYHHHFSVSALNGVLKRASQKKRSLRDDKVMERDKREETSRSESANSEAPTTRLMTHGASTVKLPGSMGMRKSGTPNPMTGAGKQEHAIVAQTIEEIIGPRLTGENLSLFKTILKDCFLGLPDAPANMMSAKSRTFDMEAAIENKAQDLGLVAHKPWVARCMQLYNLSQVHHGIIVAGRSGSGKSTCIQTVVEALCLQTRGMSRQSQTSKTSQSSENVHKLQRIYPLMVDDISLMFGSLDQNSDWVDGYFTSAVRKANRNQSTTWLCLDGPLTPVWSDNFNSVLASDKTLHQLNGDKLFLSDNIMILFETDNLSDASPAVVARSGIVHLDQDTVGWKPMASAWLKTRSHQEEHVLHRAFHKTLDPIISFVMNEAKPRLHLSEVGMFRTCLGLLSAMLADNIEMGGELHIERLYLFCLIWTFGGQLDAADRKGFSDLLKTLSSSLPDDDRDICVFDYYVDESGEWDPWHSRVPEAVYLDNQDILGEVFIDTVDTIRSRILMEFAAASGQNVLLVGPHGSGKTALINTFIDVQDPQTSICKRLVFSGASTASQLQQFVETNIYHRQGFVYGAKENKKLKVFIDDINLPEDRPAGVQRCNELLRQLLDDRVLCTLQKPFESRIVEGLTIFSAMALTDYPSISNRELSDRLLRHFAVFSLPPAHDESLKTVVNGILEANMTQQESPGLDLDLHNALVNMSCDMLTAAQSVLRPTPMPGRYHYLFTLKDISKCFQCLRRLADESKADEGTVVALWRHEVSRIMRDRISRSTDLLWFDDKLEQALVQHWSKLEEKIPDYFVTFPIDTRIYTRPVTTHGTKQIKVLLQPVESLSDLHTCLSAHLTRYNEEFGNVHLDIMLSDFTIAHVVRMHRILSFHHGGNMLLIGAVGSHLSRLCRLALHVADIPIHKVDTSKQSNFFDGLRSAIRLSGSEGKIITLIFTSQDLSDPVYLDAINSLLISGEYPHLFSNDEMDGLLQAIHPAMKREFPSSAMDPMKFFVSRVKSNLHLILCLQPSNDLLRDAYNRFPGLLSGCQINWLCDWLQETLLGDASYFIAKHQLTQEFEDLRDSITTCLANIHSFVLRDCKQLPWAGDLNPEVTLSTVKVHDKKKDQLKVQTVKVPNLPYSKTILSERIKRRHRDKSVTAKNEVYIGPTTYRRFMQSFKYLYTSKALERTQAVEQLKKLLATLDKTRADAKVMKKAIKTITGNFEGACKNTADLLHRLTNRATALEKLKAKVGLSKSLDAYLHLTEFQSEEEEEDELLKEEEYDDYDAEFDKMREATLKTRQVQAKEEYAEAQKRVEDCRHQLDHARSQVLVWKHKVDRQCIERLKAFQTPPILVGQVMEMVMMLIGKRLPSQRIQESRDYPTGKEDLSSRMSSSSSSTKLIVKKSKASKDGERFDRAQWKSMASTMNDSTKFVDMMHNVSWQDGLPSDVLQAVESYLAVSKEGQLGVTGEGSMLENASEKQFMAVKRSASPQGRTSGITVSAAKYSSEDCATLVQYTIAIVEYTRRCGPLKAAMERMHELEREIEENERMQKQAEAEAKLRESQPKEEEEEKEEEAEEELSEADLPRLQEEVNQLQQQFDQAVVEKHSLHMELLSMNERLKAASEMVESLKDQEASWRQHVKDNGTNELLIANCLTAAGFLTYSGAVNVDTRIRMGEFFMQVCEHHGLPLHKNLLFRNIELIDFLYTPIDIMKLEMMRLPTTRLMLENSCFLMQEASTTAWPLICDPTSRVLDWLVGLYQGRDLVVVKYHEMRSQLENCLADGTPLLVTDCDVKQLVSDTRFTNTITSCVNFINGKSRFKVIVTDHEVECDPKFRLFLHTTGESQTVPHSLAAYTSVLFFQQSRHCVEEELLNIFMAHEKSRLENESSALRQEKEENMLYKDKLERQMREQLSSDVRLMNDLQATRRLAELKKQFDETQENLARIAHSSNSIQKAREGFRAIAQRAAVCFDTTQYMRETNPLYQTSFSQFRALFEAGISHSDRSAVKALIDKLTYSAFCATVRSMFERDRLVYSLLLATEVEESQGNLGPGEREYIVSPNYSSVVMSALGYIQPPDSRIVQAKKPFDWMTDDQFHNLQVLATHFEWFQEMFDRMPKDGRETQWRNLCESDTPELQALPDKMDEVYKPMQRLCVVRAVRSDRLIHAAVVFINSVLGKKYSTDVPPDFSTLQKQSSPTTPIIMIFDTEADTAVKLFTDFANRKQNCHVEIYLTDNGSAPERVVRKQIQKGMAEGQWVLLHNAHNCPHLLNAMESLLADCAPSGLQSDNTFRLWITSKAAPEMLPVRLMQNSVKIFINSPKSMKDSLVRSMSWMEPDILKQANRSDSQWPAMLHNLCYLHAAIQLRARYGHGGWNVPEDFLNIGFRELQESVNFTVGEFKEPLTVMGSDGTAAPRTTSWTGIRFVLAEVVYGSYITDPGDQQSLSAMVDYWVSPTAIKKEFEVARLKYRLPQAFFNPNVRLNTLIQALDSLNPLFLDVPEGCHLHPNVETLLGDDQYIFTRLNKIFDVMPSTKTLSHKLFPRPPTPFMGPPLAGVSSQSNNPAIVEQGVFSTASYATYKMRKDVELWEICYNMLQRVPKAYNKDYIIEKVKKIGGFTSFNNFIMKELEIMYRLTNEIKTTLTAIKVATESNLLGDQMSEHTLLVADDLYHLRIPQLWCQMSGHSAPPLTWGLGQWLTELQSRCHHFERILSLGREKMPAYWLGAFFNPRGLLALVKQESIRAFSGDRSGNFEQFVFQTEVTSRDKDHLRDPPQEGMFVFGIYVWGCTWEKTTGELQDSPPRTGCAALPVVHLTCWPASDKPTGQDSTRASETYQCPVYHSRIAPREVVMEMDVRREGIPATRWALRGLSATIRPY</sequence>
<dbReference type="Gene3D" id="1.10.472.130">
    <property type="match status" value="1"/>
</dbReference>
<dbReference type="GO" id="GO:0031514">
    <property type="term" value="C:motile cilium"/>
    <property type="evidence" value="ECO:0007669"/>
    <property type="project" value="UniProtKB-ARBA"/>
</dbReference>
<dbReference type="Gene3D" id="1.20.140.100">
    <property type="entry name" value="Dynein heavy chain, N-terminal domain 2"/>
    <property type="match status" value="1"/>
</dbReference>
<keyword evidence="8" id="KW-0243">Dynein</keyword>
<dbReference type="GO" id="GO:0007018">
    <property type="term" value="P:microtubule-based movement"/>
    <property type="evidence" value="ECO:0007669"/>
    <property type="project" value="InterPro"/>
</dbReference>
<accession>A0AAN9BM08</accession>
<evidence type="ECO:0000313" key="28">
    <source>
        <dbReference type="Proteomes" id="UP001374579"/>
    </source>
</evidence>
<keyword evidence="12" id="KW-0206">Cytoskeleton</keyword>
<keyword evidence="6" id="KW-0547">Nucleotide-binding</keyword>
<feature type="compositionally biased region" description="Acidic residues" evidence="15">
    <location>
        <begin position="3955"/>
        <end position="3970"/>
    </location>
</feature>
<feature type="region of interest" description="Disordered" evidence="15">
    <location>
        <begin position="475"/>
        <end position="511"/>
    </location>
</feature>
<evidence type="ECO:0000256" key="3">
    <source>
        <dbReference type="ARBA" id="ARBA00022490"/>
    </source>
</evidence>
<dbReference type="Pfam" id="PF12781">
    <property type="entry name" value="AAA_9"/>
    <property type="match status" value="1"/>
</dbReference>
<evidence type="ECO:0000256" key="1">
    <source>
        <dbReference type="ARBA" id="ARBA00004430"/>
    </source>
</evidence>
<feature type="domain" description="Dynein heavy chain C-terminal" evidence="25">
    <location>
        <begin position="4964"/>
        <end position="5254"/>
    </location>
</feature>
<keyword evidence="10" id="KW-0969">Cilium</keyword>
<dbReference type="InterPro" id="IPR056759">
    <property type="entry name" value="DYH2-5-8_CC"/>
</dbReference>
<feature type="region of interest" description="Disordered" evidence="15">
    <location>
        <begin position="1149"/>
        <end position="1196"/>
    </location>
</feature>
<dbReference type="Gene3D" id="1.20.920.20">
    <property type="match status" value="1"/>
</dbReference>